<dbReference type="EMBL" id="JANCYW010000002">
    <property type="protein sequence ID" value="KAK4534743.1"/>
    <property type="molecule type" value="Genomic_DNA"/>
</dbReference>
<evidence type="ECO:0000313" key="2">
    <source>
        <dbReference type="EMBL" id="KAK4534743.1"/>
    </source>
</evidence>
<comment type="caution">
    <text evidence="2">The sequence shown here is derived from an EMBL/GenBank/DDBJ whole genome shotgun (WGS) entry which is preliminary data.</text>
</comment>
<feature type="region of interest" description="Disordered" evidence="1">
    <location>
        <begin position="478"/>
        <end position="535"/>
    </location>
</feature>
<evidence type="ECO:0000313" key="3">
    <source>
        <dbReference type="Proteomes" id="UP001301350"/>
    </source>
</evidence>
<proteinExistence type="predicted"/>
<dbReference type="GO" id="GO:0005634">
    <property type="term" value="C:nucleus"/>
    <property type="evidence" value="ECO:0007669"/>
    <property type="project" value="TreeGrafter"/>
</dbReference>
<dbReference type="InterPro" id="IPR010770">
    <property type="entry name" value="Ecd"/>
</dbReference>
<protein>
    <submittedName>
        <fullName evidence="2">Uncharacterized protein</fullName>
    </submittedName>
</protein>
<dbReference type="PANTHER" id="PTHR13060:SF0">
    <property type="entry name" value="PROTEIN ECDYSONELESS HOMOLOG"/>
    <property type="match status" value="1"/>
</dbReference>
<reference evidence="2 3" key="1">
    <citation type="submission" date="2022-07" db="EMBL/GenBank/DDBJ databases">
        <title>Genome-wide signatures of adaptation to extreme environments.</title>
        <authorList>
            <person name="Cho C.H."/>
            <person name="Yoon H.S."/>
        </authorList>
    </citation>
    <scope>NUCLEOTIDE SEQUENCE [LARGE SCALE GENOMIC DNA]</scope>
    <source>
        <strain evidence="2 3">DBV 063 E5</strain>
    </source>
</reference>
<organism evidence="2 3">
    <name type="scientific">Cyanidium caldarium</name>
    <name type="common">Red alga</name>
    <dbReference type="NCBI Taxonomy" id="2771"/>
    <lineage>
        <taxon>Eukaryota</taxon>
        <taxon>Rhodophyta</taxon>
        <taxon>Bangiophyceae</taxon>
        <taxon>Cyanidiales</taxon>
        <taxon>Cyanidiaceae</taxon>
        <taxon>Cyanidium</taxon>
    </lineage>
</organism>
<dbReference type="Pfam" id="PF07093">
    <property type="entry name" value="SGT1"/>
    <property type="match status" value="1"/>
</dbReference>
<keyword evidence="3" id="KW-1185">Reference proteome</keyword>
<sequence>MGSAGARTTTAAPDTVYYTWYIPRCASPPLEDPSFAPYNAVQWARWATESAHREGIPAGYVWFREGFCLWPGTVAAAAAAAAAPNEHWWLVQGHAHYGDALGDEGLVAWLLARLTQQVRGSVARCYDSDGEFLLWDAMERQSSGQDGEEETLQAVLWDGKVVAMPASEVEVLVSSAADTTDIVSTMMTQALRTRPAIRVLEAPSDEWRHRARLDLPTTVVACLRRAPWLLPRFVNAFCDQPNASAVDSDRGRLDVEGAWRPVVLTLSRVLYARLWFCAQAMRFEQGERLSADALARCLGTAVAAGAARYLQQLQACADGGDGSEKDAGFDADLGGLDMDRVAPAVDPVWRYEQEMVSRRRALADYRRQLARRGYFQGIKPHSAEWQQAEVALRREWQSRYRSDDAPARWWLRLARETLARTSATDVAEDDAERMEASLPPDQAVDDNSWLTGAAAAPEESDGSVDAESPLLTYAAMDEDEDEDEDDDAGEEESGGETQRWVQRVLQRLGLEDEDELLATPCSSEESSSSTLHVECPDGTEDALVAADAWDAAHAAGLGAPLHPSPR</sequence>
<name>A0AAV9IRS0_CYACA</name>
<feature type="region of interest" description="Disordered" evidence="1">
    <location>
        <begin position="421"/>
        <end position="447"/>
    </location>
</feature>
<dbReference type="PANTHER" id="PTHR13060">
    <property type="entry name" value="SGT1 PROTEIN HSGT1 SUPPRESSOR OF GCR2"/>
    <property type="match status" value="1"/>
</dbReference>
<feature type="compositionally biased region" description="Acidic residues" evidence="1">
    <location>
        <begin position="478"/>
        <end position="494"/>
    </location>
</feature>
<dbReference type="Proteomes" id="UP001301350">
    <property type="component" value="Unassembled WGS sequence"/>
</dbReference>
<dbReference type="AlphaFoldDB" id="A0AAV9IRS0"/>
<accession>A0AAV9IRS0</accession>
<evidence type="ECO:0000256" key="1">
    <source>
        <dbReference type="SAM" id="MobiDB-lite"/>
    </source>
</evidence>
<gene>
    <name evidence="2" type="ORF">CDCA_CDCA02G0768</name>
</gene>